<dbReference type="PRINTS" id="PR00385">
    <property type="entry name" value="P450"/>
</dbReference>
<dbReference type="InterPro" id="IPR002401">
    <property type="entry name" value="Cyt_P450_E_grp-I"/>
</dbReference>
<accession>F0XAP7</accession>
<dbReference type="eggNOG" id="KOG0158">
    <property type="taxonomic scope" value="Eukaryota"/>
</dbReference>
<evidence type="ECO:0000313" key="6">
    <source>
        <dbReference type="EMBL" id="EFX05998.1"/>
    </source>
</evidence>
<keyword evidence="2 5" id="KW-0349">Heme</keyword>
<dbReference type="InterPro" id="IPR001128">
    <property type="entry name" value="Cyt_P450"/>
</dbReference>
<keyword evidence="4 5" id="KW-0408">Iron</keyword>
<dbReference type="STRING" id="655863.F0XAP7"/>
<comment type="cofactor">
    <cofactor evidence="5">
        <name>heme</name>
        <dbReference type="ChEBI" id="CHEBI:30413"/>
    </cofactor>
</comment>
<dbReference type="HOGENOM" id="CLU_001570_14_0_1"/>
<dbReference type="GeneID" id="25977237"/>
<dbReference type="PANTHER" id="PTHR24305">
    <property type="entry name" value="CYTOCHROME P450"/>
    <property type="match status" value="1"/>
</dbReference>
<dbReference type="AlphaFoldDB" id="F0XAP7"/>
<dbReference type="GO" id="GO:0020037">
    <property type="term" value="F:heme binding"/>
    <property type="evidence" value="ECO:0007669"/>
    <property type="project" value="InterPro"/>
</dbReference>
<dbReference type="Pfam" id="PF00067">
    <property type="entry name" value="p450"/>
    <property type="match status" value="1"/>
</dbReference>
<comment type="similarity">
    <text evidence="1">Belongs to the cytochrome P450 family.</text>
</comment>
<dbReference type="GO" id="GO:0004497">
    <property type="term" value="F:monooxygenase activity"/>
    <property type="evidence" value="ECO:0007669"/>
    <property type="project" value="UniProtKB-KW"/>
</dbReference>
<name>F0XAP7_GROCL</name>
<keyword evidence="6" id="KW-0503">Monooxygenase</keyword>
<keyword evidence="3 5" id="KW-0479">Metal-binding</keyword>
<reference evidence="6 7" key="1">
    <citation type="journal article" date="2011" name="Proc. Natl. Acad. Sci. U.S.A.">
        <title>Genome and transcriptome analyses of the mountain pine beetle-fungal symbiont Grosmannia clavigera, a lodgepole pine pathogen.</title>
        <authorList>
            <person name="DiGuistini S."/>
            <person name="Wang Y."/>
            <person name="Liao N.Y."/>
            <person name="Taylor G."/>
            <person name="Tanguay P."/>
            <person name="Feau N."/>
            <person name="Henrissat B."/>
            <person name="Chan S.K."/>
            <person name="Hesse-Orce U."/>
            <person name="Alamouti S.M."/>
            <person name="Tsui C.K.M."/>
            <person name="Docking R.T."/>
            <person name="Levasseur A."/>
            <person name="Haridas S."/>
            <person name="Robertson G."/>
            <person name="Birol I."/>
            <person name="Holt R.A."/>
            <person name="Marra M.A."/>
            <person name="Hamelin R.C."/>
            <person name="Hirst M."/>
            <person name="Jones S.J.M."/>
            <person name="Bohlmann J."/>
            <person name="Breuil C."/>
        </authorList>
    </citation>
    <scope>NUCLEOTIDE SEQUENCE [LARGE SCALE GENOMIC DNA]</scope>
    <source>
        <strain evidence="7">kw1407 / UAMH 11150</strain>
    </source>
</reference>
<dbReference type="EMBL" id="GL629735">
    <property type="protein sequence ID" value="EFX05998.1"/>
    <property type="molecule type" value="Genomic_DNA"/>
</dbReference>
<keyword evidence="6" id="KW-0560">Oxidoreductase</keyword>
<dbReference type="GO" id="GO:0016705">
    <property type="term" value="F:oxidoreductase activity, acting on paired donors, with incorporation or reduction of molecular oxygen"/>
    <property type="evidence" value="ECO:0007669"/>
    <property type="project" value="InterPro"/>
</dbReference>
<dbReference type="InParanoid" id="F0XAP7"/>
<gene>
    <name evidence="6" type="ORF">CMQ_4067</name>
</gene>
<organism evidence="7">
    <name type="scientific">Grosmannia clavigera (strain kw1407 / UAMH 11150)</name>
    <name type="common">Blue stain fungus</name>
    <name type="synonym">Graphiocladiella clavigera</name>
    <dbReference type="NCBI Taxonomy" id="655863"/>
    <lineage>
        <taxon>Eukaryota</taxon>
        <taxon>Fungi</taxon>
        <taxon>Dikarya</taxon>
        <taxon>Ascomycota</taxon>
        <taxon>Pezizomycotina</taxon>
        <taxon>Sordariomycetes</taxon>
        <taxon>Sordariomycetidae</taxon>
        <taxon>Ophiostomatales</taxon>
        <taxon>Ophiostomataceae</taxon>
        <taxon>Leptographium</taxon>
    </lineage>
</organism>
<feature type="binding site" description="axial binding residue" evidence="5">
    <location>
        <position position="355"/>
    </location>
    <ligand>
        <name>heme</name>
        <dbReference type="ChEBI" id="CHEBI:30413"/>
    </ligand>
    <ligandPart>
        <name>Fe</name>
        <dbReference type="ChEBI" id="CHEBI:18248"/>
    </ligandPart>
</feature>
<evidence type="ECO:0000256" key="5">
    <source>
        <dbReference type="PIRSR" id="PIRSR602401-1"/>
    </source>
</evidence>
<dbReference type="SUPFAM" id="SSF48264">
    <property type="entry name" value="Cytochrome P450"/>
    <property type="match status" value="1"/>
</dbReference>
<evidence type="ECO:0000256" key="3">
    <source>
        <dbReference type="ARBA" id="ARBA00022723"/>
    </source>
</evidence>
<evidence type="ECO:0000256" key="4">
    <source>
        <dbReference type="ARBA" id="ARBA00023004"/>
    </source>
</evidence>
<proteinExistence type="inferred from homology"/>
<evidence type="ECO:0000256" key="1">
    <source>
        <dbReference type="ARBA" id="ARBA00010617"/>
    </source>
</evidence>
<dbReference type="Proteomes" id="UP000007796">
    <property type="component" value="Unassembled WGS sequence"/>
</dbReference>
<dbReference type="PANTHER" id="PTHR24305:SF166">
    <property type="entry name" value="CYTOCHROME P450 12A4, MITOCHONDRIAL-RELATED"/>
    <property type="match status" value="1"/>
</dbReference>
<evidence type="ECO:0000256" key="2">
    <source>
        <dbReference type="ARBA" id="ARBA00022617"/>
    </source>
</evidence>
<dbReference type="GO" id="GO:0005506">
    <property type="term" value="F:iron ion binding"/>
    <property type="evidence" value="ECO:0007669"/>
    <property type="project" value="InterPro"/>
</dbReference>
<protein>
    <submittedName>
        <fullName evidence="6">Cytochrome p450 benzoate 4-monooxygenase</fullName>
    </submittedName>
</protein>
<dbReference type="InterPro" id="IPR036396">
    <property type="entry name" value="Cyt_P450_sf"/>
</dbReference>
<dbReference type="InterPro" id="IPR050121">
    <property type="entry name" value="Cytochrome_P450_monoxygenase"/>
</dbReference>
<sequence length="420" mass="46733">MVHRLHSKYGDFVRIAPNHVSIADPRALQDIYGHNTGFVKGPFYDAFHQTEPGLFGLRNLDMHQKRRKLITPFFSPANLTAFEPQVSASVLKLRQSLSGIAASEQPTTNFSLYGFLDRGYDHSNLIESLDSRGLVVNALGYMPSWCRLLMMYNFFGYFWHRGLSGLCHLGVVGRTAYFSRKAGTVTRDRKDVLSFVIEPGNEKAAGAYSEVALVAESVGLIIGGSDTTSSTMTHFVDLVSRDPLLQKRLQDKLDAAFPGVEGEGNWVADFATADKLPILRATLRETMRLRPTSATGLERVTPPGGRVVADVSIPAGLTCVPSKDPTDFNIDRWLQPDAGQLSEYFKPFSLRPRSCIGRNFAWMEAIKTLAALFCLLNFSRARNGPTELKEGFILKVKECMVRVSRRDIDRIVTFSDVESP</sequence>
<feature type="non-terminal residue" evidence="6">
    <location>
        <position position="420"/>
    </location>
</feature>
<keyword evidence="7" id="KW-1185">Reference proteome</keyword>
<dbReference type="Gene3D" id="1.10.630.10">
    <property type="entry name" value="Cytochrome P450"/>
    <property type="match status" value="1"/>
</dbReference>
<dbReference type="RefSeq" id="XP_014175480.1">
    <property type="nucleotide sequence ID" value="XM_014320005.1"/>
</dbReference>
<dbReference type="PRINTS" id="PR00463">
    <property type="entry name" value="EP450I"/>
</dbReference>
<evidence type="ECO:0000313" key="7">
    <source>
        <dbReference type="Proteomes" id="UP000007796"/>
    </source>
</evidence>
<dbReference type="OrthoDB" id="1470350at2759"/>